<protein>
    <submittedName>
        <fullName evidence="1">Uncharacterized protein</fullName>
    </submittedName>
</protein>
<reference evidence="1 2" key="1">
    <citation type="submission" date="2015-01" db="EMBL/GenBank/DDBJ databases">
        <title>Genome sequence of bacillus megaterium Q3.</title>
        <authorList>
            <person name="Wang Y."/>
            <person name="Luo K."/>
            <person name="Bai L."/>
            <person name="Luo F."/>
        </authorList>
    </citation>
    <scope>NUCLEOTIDE SEQUENCE [LARGE SCALE GENOMIC DNA]</scope>
    <source>
        <strain evidence="1 2">Q3</strain>
    </source>
</reference>
<gene>
    <name evidence="1" type="ORF">AS52_02523</name>
</gene>
<dbReference type="CDD" id="cd20693">
    <property type="entry name" value="CdiI_EcoliA0-like"/>
    <property type="match status" value="1"/>
</dbReference>
<dbReference type="AlphaFoldDB" id="A0A806TH61"/>
<sequence length="155" mass="18505">MMKKQDRQKRLEFLLAKRKELEKKEDKGPLFSECVNALGKGVIIYSPEKSEERYYSFQKEIPFTFYGRIEWDKFDKYCVITYLEDVKSLINDDDLEIYWSTNNFPVLKTNFENILSVYDDVVAVGSDTVLYVENKYVIEIYHDGEMRIGFLNNFR</sequence>
<dbReference type="EMBL" id="CP010586">
    <property type="protein sequence ID" value="AKP77484.1"/>
    <property type="molecule type" value="Genomic_DNA"/>
</dbReference>
<organism evidence="1 2">
    <name type="scientific">Priestia megaterium Q3</name>
    <dbReference type="NCBI Taxonomy" id="1452722"/>
    <lineage>
        <taxon>Bacteria</taxon>
        <taxon>Bacillati</taxon>
        <taxon>Bacillota</taxon>
        <taxon>Bacilli</taxon>
        <taxon>Bacillales</taxon>
        <taxon>Bacillaceae</taxon>
        <taxon>Priestia</taxon>
    </lineage>
</organism>
<evidence type="ECO:0000313" key="1">
    <source>
        <dbReference type="EMBL" id="AKP77484.1"/>
    </source>
</evidence>
<evidence type="ECO:0000313" key="2">
    <source>
        <dbReference type="Proteomes" id="UP000036410"/>
    </source>
</evidence>
<accession>A0A806TH61</accession>
<dbReference type="Proteomes" id="UP000036410">
    <property type="component" value="Chromosome"/>
</dbReference>
<dbReference type="InterPro" id="IPR049585">
    <property type="entry name" value="CdiI_EcoliA0-like"/>
</dbReference>
<proteinExistence type="predicted"/>
<dbReference type="Pfam" id="PF24172">
    <property type="entry name" value="CdiI_ImmP"/>
    <property type="match status" value="1"/>
</dbReference>
<name>A0A806TH61_PRIMG</name>
<dbReference type="RefSeq" id="WP_049164723.1">
    <property type="nucleotide sequence ID" value="NZ_CP010586.1"/>
</dbReference>